<reference evidence="33" key="1">
    <citation type="submission" date="2020-11" db="EMBL/GenBank/DDBJ databases">
        <authorList>
            <person name="Paraskevopoulou S."/>
            <person name="Kaefer S."/>
            <person name="Zirkel F."/>
            <person name="Donath A."/>
            <person name="Petersen M."/>
            <person name="Liu S."/>
            <person name="Zhou X."/>
            <person name="Drosten C."/>
            <person name="Misof B."/>
            <person name="Junglen S."/>
        </authorList>
    </citation>
    <scope>NUCLEOTIDE SEQUENCE</scope>
    <source>
        <strain evidence="33">OKIAV331</strain>
    </source>
</reference>
<keyword evidence="5" id="KW-1168">Fusion of virus membrane with host membrane</keyword>
<comment type="catalytic activity">
    <reaction evidence="29">
        <text>ATP + H2O = ADP + phosphate + H(+)</text>
        <dbReference type="Rhea" id="RHEA:13065"/>
        <dbReference type="ChEBI" id="CHEBI:15377"/>
        <dbReference type="ChEBI" id="CHEBI:15378"/>
        <dbReference type="ChEBI" id="CHEBI:30616"/>
        <dbReference type="ChEBI" id="CHEBI:43474"/>
        <dbReference type="ChEBI" id="CHEBI:456216"/>
        <dbReference type="EC" id="3.6.4.13"/>
    </reaction>
</comment>
<evidence type="ECO:0000256" key="24">
    <source>
        <dbReference type="ARBA" id="ARBA00023180"/>
    </source>
</evidence>
<dbReference type="SUPFAM" id="SSF52540">
    <property type="entry name" value="P-loop containing nucleoside triphosphate hydrolases"/>
    <property type="match status" value="1"/>
</dbReference>
<keyword evidence="10" id="KW-1090">Inhibition of host innate immune response by virus</keyword>
<feature type="transmembrane region" description="Helical" evidence="30">
    <location>
        <begin position="21"/>
        <end position="46"/>
    </location>
</feature>
<evidence type="ECO:0000256" key="21">
    <source>
        <dbReference type="ARBA" id="ARBA00022989"/>
    </source>
</evidence>
<comment type="catalytic activity">
    <reaction evidence="28">
        <text>a ribonucleoside 5'-triphosphate + H2O = a ribonucleoside 5'-diphosphate + phosphate + H(+)</text>
        <dbReference type="Rhea" id="RHEA:23680"/>
        <dbReference type="ChEBI" id="CHEBI:15377"/>
        <dbReference type="ChEBI" id="CHEBI:15378"/>
        <dbReference type="ChEBI" id="CHEBI:43474"/>
        <dbReference type="ChEBI" id="CHEBI:57930"/>
        <dbReference type="ChEBI" id="CHEBI:61557"/>
        <dbReference type="EC" id="3.6.1.15"/>
    </reaction>
</comment>
<dbReference type="PROSITE" id="PS51192">
    <property type="entry name" value="HELICASE_ATP_BIND_1"/>
    <property type="match status" value="1"/>
</dbReference>
<dbReference type="SMART" id="SM00490">
    <property type="entry name" value="HELICc"/>
    <property type="match status" value="1"/>
</dbReference>
<proteinExistence type="predicted"/>
<dbReference type="GO" id="GO:0044167">
    <property type="term" value="C:host cell endoplasmic reticulum membrane"/>
    <property type="evidence" value="ECO:0007669"/>
    <property type="project" value="UniProtKB-SubCell"/>
</dbReference>
<keyword evidence="15" id="KW-1161">Viral attachment to host cell</keyword>
<keyword evidence="25" id="KW-1038">Host endoplasmic reticulum</keyword>
<evidence type="ECO:0000256" key="2">
    <source>
        <dbReference type="ARBA" id="ARBA00004182"/>
    </source>
</evidence>
<dbReference type="Pfam" id="PF00271">
    <property type="entry name" value="Helicase_C"/>
    <property type="match status" value="1"/>
</dbReference>
<dbReference type="InterPro" id="IPR014001">
    <property type="entry name" value="Helicase_ATP-bd"/>
</dbReference>
<keyword evidence="23" id="KW-1015">Disulfide bond</keyword>
<evidence type="ECO:0000256" key="18">
    <source>
        <dbReference type="ARBA" id="ARBA00022840"/>
    </source>
</evidence>
<dbReference type="InterPro" id="IPR001650">
    <property type="entry name" value="Helicase_C-like"/>
</dbReference>
<dbReference type="Gene3D" id="3.40.50.300">
    <property type="entry name" value="P-loop containing nucleotide triphosphate hydrolases"/>
    <property type="match status" value="2"/>
</dbReference>
<dbReference type="GO" id="GO:0005524">
    <property type="term" value="F:ATP binding"/>
    <property type="evidence" value="ECO:0007669"/>
    <property type="project" value="UniProtKB-KW"/>
</dbReference>
<keyword evidence="20" id="KW-1043">Host membrane</keyword>
<evidence type="ECO:0000313" key="33">
    <source>
        <dbReference type="EMBL" id="QTJ63647.1"/>
    </source>
</evidence>
<dbReference type="InterPro" id="IPR009003">
    <property type="entry name" value="Peptidase_S1_PA"/>
</dbReference>
<dbReference type="SMART" id="SM00487">
    <property type="entry name" value="DEXDc"/>
    <property type="match status" value="1"/>
</dbReference>
<dbReference type="GO" id="GO:0019062">
    <property type="term" value="P:virion attachment to host cell"/>
    <property type="evidence" value="ECO:0007669"/>
    <property type="project" value="UniProtKB-KW"/>
</dbReference>
<evidence type="ECO:0000256" key="8">
    <source>
        <dbReference type="ARBA" id="ARBA00022581"/>
    </source>
</evidence>
<dbReference type="PANTHER" id="PTHR43519:SF1">
    <property type="entry name" value="ATP-DEPENDENT RNA HELICASE HRPB"/>
    <property type="match status" value="1"/>
</dbReference>
<dbReference type="GO" id="GO:0008236">
    <property type="term" value="F:serine-type peptidase activity"/>
    <property type="evidence" value="ECO:0007669"/>
    <property type="project" value="UniProtKB-KW"/>
</dbReference>
<evidence type="ECO:0000256" key="6">
    <source>
        <dbReference type="ARBA" id="ARBA00022510"/>
    </source>
</evidence>
<keyword evidence="24" id="KW-0325">Glycoprotein</keyword>
<evidence type="ECO:0000256" key="30">
    <source>
        <dbReference type="SAM" id="Phobius"/>
    </source>
</evidence>
<evidence type="ECO:0000256" key="23">
    <source>
        <dbReference type="ARBA" id="ARBA00023157"/>
    </source>
</evidence>
<evidence type="ECO:0000256" key="1">
    <source>
        <dbReference type="ARBA" id="ARBA00004153"/>
    </source>
</evidence>
<comment type="subcellular location">
    <subcellularLocation>
        <location evidence="1">Host endoplasmic reticulum membrane</location>
        <topology evidence="1">Multi-pass membrane protein</topology>
    </subcellularLocation>
    <subcellularLocation>
        <location evidence="3">Host endoplasmic reticulum membrane</location>
        <topology evidence="3">Peripheral membrane protein</topology>
    </subcellularLocation>
    <subcellularLocation>
        <location evidence="2">Virion membrane</location>
    </subcellularLocation>
</comment>
<dbReference type="SUPFAM" id="SSF50494">
    <property type="entry name" value="Trypsin-like serine proteases"/>
    <property type="match status" value="1"/>
</dbReference>
<reference evidence="33" key="2">
    <citation type="journal article" date="2021" name="Virus Evol.">
        <title>Viromics of extant insect orders unveil the evolution of the flavi-like superfamily.</title>
        <authorList>
            <person name="Sofia P."/>
            <person name="Simon K."/>
            <person name="Florian Z."/>
            <person name="Alexander D."/>
            <person name="Malte P."/>
            <person name="Shanlin L."/>
            <person name="Xin Z."/>
            <person name="Christian D."/>
            <person name="Bernhard M."/>
            <person name="Sandra J."/>
        </authorList>
    </citation>
    <scope>NUCLEOTIDE SEQUENCE</scope>
    <source>
        <strain evidence="33">OKIAV331</strain>
    </source>
</reference>
<dbReference type="Gene3D" id="2.40.10.120">
    <property type="match status" value="1"/>
</dbReference>
<keyword evidence="6" id="KW-1170">Fusion of virus membrane with host endosomal membrane</keyword>
<feature type="transmembrane region" description="Helical" evidence="30">
    <location>
        <begin position="66"/>
        <end position="88"/>
    </location>
</feature>
<keyword evidence="11" id="KW-0645">Protease</keyword>
<dbReference type="GO" id="GO:0019028">
    <property type="term" value="C:viral capsid"/>
    <property type="evidence" value="ECO:0007669"/>
    <property type="project" value="UniProtKB-KW"/>
</dbReference>
<evidence type="ECO:0000256" key="25">
    <source>
        <dbReference type="ARBA" id="ARBA00023184"/>
    </source>
</evidence>
<dbReference type="GO" id="GO:0006508">
    <property type="term" value="P:proteolysis"/>
    <property type="evidence" value="ECO:0007669"/>
    <property type="project" value="UniProtKB-KW"/>
</dbReference>
<dbReference type="PROSITE" id="PS51194">
    <property type="entry name" value="HELICASE_CTER"/>
    <property type="match status" value="1"/>
</dbReference>
<dbReference type="InterPro" id="IPR011492">
    <property type="entry name" value="Flavi_DEAD"/>
</dbReference>
<dbReference type="EMBL" id="MW208804">
    <property type="protein sequence ID" value="QTJ63647.1"/>
    <property type="molecule type" value="Genomic_RNA"/>
</dbReference>
<keyword evidence="7" id="KW-0167">Capsid protein</keyword>
<dbReference type="GO" id="GO:0052170">
    <property type="term" value="P:symbiont-mediated suppression of host innate immune response"/>
    <property type="evidence" value="ECO:0007669"/>
    <property type="project" value="UniProtKB-KW"/>
</dbReference>
<keyword evidence="12 30" id="KW-0812">Transmembrane</keyword>
<keyword evidence="9" id="KW-1162">Viral penetration into host cytoplasm</keyword>
<keyword evidence="21 30" id="KW-1133">Transmembrane helix</keyword>
<feature type="domain" description="Helicase C-terminal" evidence="32">
    <location>
        <begin position="564"/>
        <end position="725"/>
    </location>
</feature>
<evidence type="ECO:0000256" key="22">
    <source>
        <dbReference type="ARBA" id="ARBA00023136"/>
    </source>
</evidence>
<evidence type="ECO:0000256" key="3">
    <source>
        <dbReference type="ARBA" id="ARBA00004291"/>
    </source>
</evidence>
<feature type="transmembrane region" description="Helical" evidence="30">
    <location>
        <begin position="202"/>
        <end position="232"/>
    </location>
</feature>
<keyword evidence="18" id="KW-0067">ATP-binding</keyword>
<keyword evidence="13" id="KW-0547">Nucleotide-binding</keyword>
<evidence type="ECO:0000256" key="4">
    <source>
        <dbReference type="ARBA" id="ARBA00020107"/>
    </source>
</evidence>
<evidence type="ECO:0000256" key="13">
    <source>
        <dbReference type="ARBA" id="ARBA00022741"/>
    </source>
</evidence>
<evidence type="ECO:0000256" key="29">
    <source>
        <dbReference type="ARBA" id="ARBA00047984"/>
    </source>
</evidence>
<feature type="domain" description="Helicase ATP-binding" evidence="31">
    <location>
        <begin position="403"/>
        <end position="562"/>
    </location>
</feature>
<evidence type="ECO:0000256" key="16">
    <source>
        <dbReference type="ARBA" id="ARBA00022806"/>
    </source>
</evidence>
<evidence type="ECO:0000256" key="10">
    <source>
        <dbReference type="ARBA" id="ARBA00022632"/>
    </source>
</evidence>
<dbReference type="GO" id="GO:0055036">
    <property type="term" value="C:virion membrane"/>
    <property type="evidence" value="ECO:0007669"/>
    <property type="project" value="UniProtKB-SubCell"/>
</dbReference>
<evidence type="ECO:0000256" key="19">
    <source>
        <dbReference type="ARBA" id="ARBA00022844"/>
    </source>
</evidence>
<keyword evidence="26" id="KW-0899">Viral immunoevasion</keyword>
<sequence length="815" mass="90555">MSVLKFGGVSPIRLSFHHFTFMAGLLLFMNVCDIMGVGLLGSALWYFIGRHQVVLENEDLKRFMDFIPWVLGAIGQTNVLVLLVSISLSYEQGYGTSGLVRPIYWMTWAGEKLGEVDIPFNVGTNADNHLTAFLADVRSTVADVYKVIIVDTNIAWTPMVEANKIRDLGVSPTAVDIDDDIALPPNEVLELERSTVGATRQLIILCGIGALIYWGSGPTGIIVIMMCVVSGFHDNERPVAYLSGVQEARMSDGVYRMTKRFLFLTLDKSIGVVSDGVMHGVYHGCETCPLKINKMWYKPYYASIEADLTTWGGLPRLVKPKSDELLHVNQENECYRKTSIVRPTIDESIRAFSWRGTSRPGESGSPVFVLREGILMLTGLVGRWAKFQGVQTEISVMPELVTLRKVRSGVVEKIIEHPGSGKTFRLIPNLVASAIVNTNKKVFVLGPTRVVAMELFVSLKRQFQDVGLSIKGHNMRRSVKARVQVTTHATFLRMLASRTREVIGIGTVIIDEAHVDDTNTILCRRYAKHLASQGGSAYELSATLDGQINNGSNHPIEDKRIRGDIVPIIDELVQEGKRVLVFLPGEGGNLGIDAIAKRLKEKAILKLSRRTYTDISSKLNNPEYNVILSTNIAECGLNIKCDAVVDTRLRYSYWVNDDIVTGGMYYCGDASATQRRGRVGRVAPGEYYYLDQTLQPTGKSLAQYEAEILEAGRSWASMDNTANVSLSDEQYELTLDKGWNPMYTLMTTYSDGKRMNIQDLRASITQWNRGENEYVGCGCGCGGSYEWFDERHHDELAGWKQGMVTNLPATPVIPL</sequence>
<keyword evidence="16" id="KW-0347">Helicase</keyword>
<evidence type="ECO:0000256" key="5">
    <source>
        <dbReference type="ARBA" id="ARBA00022506"/>
    </source>
</evidence>
<dbReference type="GO" id="GO:0017111">
    <property type="term" value="F:ribonucleoside triphosphate phosphatase activity"/>
    <property type="evidence" value="ECO:0007669"/>
    <property type="project" value="UniProtKB-EC"/>
</dbReference>
<evidence type="ECO:0000259" key="32">
    <source>
        <dbReference type="PROSITE" id="PS51194"/>
    </source>
</evidence>
<evidence type="ECO:0000256" key="20">
    <source>
        <dbReference type="ARBA" id="ARBA00022870"/>
    </source>
</evidence>
<keyword evidence="22 30" id="KW-0472">Membrane</keyword>
<accession>A0A8A6RIQ8</accession>
<keyword evidence="8" id="KW-0945">Host-virus interaction</keyword>
<dbReference type="PANTHER" id="PTHR43519">
    <property type="entry name" value="ATP-DEPENDENT RNA HELICASE HRPB"/>
    <property type="match status" value="1"/>
</dbReference>
<evidence type="ECO:0000256" key="9">
    <source>
        <dbReference type="ARBA" id="ARBA00022595"/>
    </source>
</evidence>
<evidence type="ECO:0000256" key="28">
    <source>
        <dbReference type="ARBA" id="ARBA00047631"/>
    </source>
</evidence>
<protein>
    <recommendedName>
        <fullName evidence="4">Genome polyprotein</fullName>
    </recommendedName>
</protein>
<keyword evidence="27" id="KW-1160">Virus entry into host cell</keyword>
<dbReference type="Pfam" id="PF07652">
    <property type="entry name" value="Flavi_DEAD"/>
    <property type="match status" value="1"/>
</dbReference>
<keyword evidence="19" id="KW-0946">Virion</keyword>
<keyword evidence="14" id="KW-0378">Hydrolase</keyword>
<evidence type="ECO:0000256" key="11">
    <source>
        <dbReference type="ARBA" id="ARBA00022670"/>
    </source>
</evidence>
<evidence type="ECO:0000256" key="15">
    <source>
        <dbReference type="ARBA" id="ARBA00022804"/>
    </source>
</evidence>
<evidence type="ECO:0000256" key="14">
    <source>
        <dbReference type="ARBA" id="ARBA00022801"/>
    </source>
</evidence>
<evidence type="ECO:0000256" key="26">
    <source>
        <dbReference type="ARBA" id="ARBA00023280"/>
    </source>
</evidence>
<dbReference type="GO" id="GO:0039654">
    <property type="term" value="P:fusion of virus membrane with host endosome membrane"/>
    <property type="evidence" value="ECO:0007669"/>
    <property type="project" value="UniProtKB-KW"/>
</dbReference>
<dbReference type="InterPro" id="IPR027417">
    <property type="entry name" value="P-loop_NTPase"/>
</dbReference>
<name>A0A8A6RIQ8_9FLAV</name>
<evidence type="ECO:0000259" key="31">
    <source>
        <dbReference type="PROSITE" id="PS51192"/>
    </source>
</evidence>
<evidence type="ECO:0000256" key="17">
    <source>
        <dbReference type="ARBA" id="ARBA00022825"/>
    </source>
</evidence>
<dbReference type="GO" id="GO:0003724">
    <property type="term" value="F:RNA helicase activity"/>
    <property type="evidence" value="ECO:0007669"/>
    <property type="project" value="UniProtKB-EC"/>
</dbReference>
<organism evidence="33">
    <name type="scientific">Psocopteran jingmen-related virus</name>
    <dbReference type="NCBI Taxonomy" id="2822569"/>
    <lineage>
        <taxon>Viruses</taxon>
        <taxon>Riboviria</taxon>
        <taxon>Orthornavirae</taxon>
        <taxon>Kitrinoviricota</taxon>
        <taxon>Flasuviricetes</taxon>
        <taxon>Amarillovirales</taxon>
        <taxon>Flaviviridae</taxon>
    </lineage>
</organism>
<dbReference type="GO" id="GO:0046718">
    <property type="term" value="P:symbiont entry into host cell"/>
    <property type="evidence" value="ECO:0007669"/>
    <property type="project" value="UniProtKB-KW"/>
</dbReference>
<evidence type="ECO:0000256" key="27">
    <source>
        <dbReference type="ARBA" id="ARBA00023296"/>
    </source>
</evidence>
<keyword evidence="17" id="KW-0720">Serine protease</keyword>
<evidence type="ECO:0000256" key="7">
    <source>
        <dbReference type="ARBA" id="ARBA00022561"/>
    </source>
</evidence>
<evidence type="ECO:0000256" key="12">
    <source>
        <dbReference type="ARBA" id="ARBA00022692"/>
    </source>
</evidence>